<evidence type="ECO:0000256" key="7">
    <source>
        <dbReference type="ARBA" id="ARBA00023177"/>
    </source>
</evidence>
<dbReference type="Gene3D" id="1.10.3430.10">
    <property type="entry name" value="Ammonium transporter AmtB like domains"/>
    <property type="match status" value="1"/>
</dbReference>
<feature type="region of interest" description="Disordered" evidence="8">
    <location>
        <begin position="549"/>
        <end position="579"/>
    </location>
</feature>
<keyword evidence="5 9" id="KW-1133">Transmembrane helix</keyword>
<organism evidence="12">
    <name type="scientific">Florenciella parvula</name>
    <dbReference type="NCBI Taxonomy" id="236787"/>
    <lineage>
        <taxon>Eukaryota</taxon>
        <taxon>Sar</taxon>
        <taxon>Stramenopiles</taxon>
        <taxon>Ochrophyta</taxon>
        <taxon>Dictyochophyceae</taxon>
        <taxon>Florenciellales</taxon>
        <taxon>Florenciella</taxon>
    </lineage>
</organism>
<feature type="transmembrane region" description="Helical" evidence="9">
    <location>
        <begin position="376"/>
        <end position="395"/>
    </location>
</feature>
<feature type="transmembrane region" description="Helical" evidence="9">
    <location>
        <begin position="158"/>
        <end position="177"/>
    </location>
</feature>
<gene>
    <name evidence="12" type="ORF">FPAR1323_LOCUS3556</name>
</gene>
<dbReference type="PANTHER" id="PTHR43029">
    <property type="entry name" value="AMMONIUM TRANSPORTER MEP2"/>
    <property type="match status" value="1"/>
</dbReference>
<evidence type="ECO:0000256" key="1">
    <source>
        <dbReference type="ARBA" id="ARBA00004141"/>
    </source>
</evidence>
<reference evidence="12" key="1">
    <citation type="submission" date="2021-01" db="EMBL/GenBank/DDBJ databases">
        <authorList>
            <person name="Corre E."/>
            <person name="Pelletier E."/>
            <person name="Niang G."/>
            <person name="Scheremetjew M."/>
            <person name="Finn R."/>
            <person name="Kale V."/>
            <person name="Holt S."/>
            <person name="Cochrane G."/>
            <person name="Meng A."/>
            <person name="Brown T."/>
            <person name="Cohen L."/>
        </authorList>
    </citation>
    <scope>NUCLEOTIDE SEQUENCE</scope>
    <source>
        <strain evidence="12">RCC1693</strain>
    </source>
</reference>
<evidence type="ECO:0000256" key="4">
    <source>
        <dbReference type="ARBA" id="ARBA00022692"/>
    </source>
</evidence>
<keyword evidence="3" id="KW-0813">Transport</keyword>
<feature type="transmembrane region" description="Helical" evidence="9">
    <location>
        <begin position="313"/>
        <end position="331"/>
    </location>
</feature>
<feature type="transmembrane region" description="Helical" evidence="9">
    <location>
        <begin position="337"/>
        <end position="355"/>
    </location>
</feature>
<feature type="compositionally biased region" description="Acidic residues" evidence="8">
    <location>
        <begin position="562"/>
        <end position="579"/>
    </location>
</feature>
<feature type="chain" id="PRO_5031329884" description="Ammonium transporter AmtB-like domain-containing protein" evidence="10">
    <location>
        <begin position="23"/>
        <end position="579"/>
    </location>
</feature>
<evidence type="ECO:0000256" key="9">
    <source>
        <dbReference type="SAM" id="Phobius"/>
    </source>
</evidence>
<evidence type="ECO:0000256" key="6">
    <source>
        <dbReference type="ARBA" id="ARBA00023136"/>
    </source>
</evidence>
<protein>
    <recommendedName>
        <fullName evidence="11">Ammonium transporter AmtB-like domain-containing protein</fullName>
    </recommendedName>
</protein>
<feature type="transmembrane region" description="Helical" evidence="9">
    <location>
        <begin position="184"/>
        <end position="204"/>
    </location>
</feature>
<dbReference type="InterPro" id="IPR029020">
    <property type="entry name" value="Ammonium/urea_transptr"/>
</dbReference>
<dbReference type="InterPro" id="IPR001905">
    <property type="entry name" value="Ammonium_transpt"/>
</dbReference>
<accession>A0A7S2BF15</accession>
<keyword evidence="10" id="KW-0732">Signal</keyword>
<sequence>MGGAVRANAALILLSRLALTVAQPSPYPTPFPTFGPTPVPSPAPTWGANRGATAIVLFSTAIICLIVPGLGLYHAGLSRSLDAVNAIAMKIIALAAVAFQWFLVGWTLCFSGAMHIRPFSHTYQLEIGSLQRMLLWDTRVDEGMWDGKSHVSQRAYCIFQLSFAIIAPCLLSSAVACRLRPVPWFIFVLLWTTFVYDPVVFWVWNYEGWLYRYGVIDYAGALPLLIASGASGFVLSAFVGNRPSFRDFEDDVHHSTPTALVGSVMVWFGWVGLMLGAALSADEEGEQATISAHISSAASLAAWMVLEQRELGYMTSSCITHGTIVGVVAVLASGPYVAPAGSIIMGAIASVATYYGRRLTKHPRLRVDDTFEAFGFYFFAGMTSLLLTGVFAYYFGPDGMVKGDALQPWRQFVAMVAVTLYSGGATFILAVAISIFMRIRTTSEEEEEGVDIALHQQSIMYDKYGENLHEAELGSFANYWWDDWLYIWSVLVALWGVVVAVALAVLASIVVCCESCTMAIKSCLTSGCGFFYRSIWSVEEKRRQAAVRVGLRQGQPTLPDASESDSDGEDYGGDSDEDF</sequence>
<feature type="transmembrane region" description="Helical" evidence="9">
    <location>
        <begin position="415"/>
        <end position="436"/>
    </location>
</feature>
<dbReference type="Pfam" id="PF00909">
    <property type="entry name" value="Ammonium_transp"/>
    <property type="match status" value="1"/>
</dbReference>
<evidence type="ECO:0000259" key="11">
    <source>
        <dbReference type="Pfam" id="PF00909"/>
    </source>
</evidence>
<feature type="domain" description="Ammonium transporter AmtB-like" evidence="11">
    <location>
        <begin position="55"/>
        <end position="458"/>
    </location>
</feature>
<feature type="transmembrane region" description="Helical" evidence="9">
    <location>
        <begin position="91"/>
        <end position="116"/>
    </location>
</feature>
<evidence type="ECO:0000313" key="12">
    <source>
        <dbReference type="EMBL" id="CAD9394175.1"/>
    </source>
</evidence>
<evidence type="ECO:0000256" key="2">
    <source>
        <dbReference type="ARBA" id="ARBA00005887"/>
    </source>
</evidence>
<evidence type="ECO:0000256" key="8">
    <source>
        <dbReference type="SAM" id="MobiDB-lite"/>
    </source>
</evidence>
<comment type="subcellular location">
    <subcellularLocation>
        <location evidence="1">Membrane</location>
        <topology evidence="1">Multi-pass membrane protein</topology>
    </subcellularLocation>
</comment>
<dbReference type="SUPFAM" id="SSF111352">
    <property type="entry name" value="Ammonium transporter"/>
    <property type="match status" value="1"/>
</dbReference>
<keyword evidence="4 9" id="KW-0812">Transmembrane</keyword>
<name>A0A7S2BF15_9STRA</name>
<dbReference type="PANTHER" id="PTHR43029:SF10">
    <property type="entry name" value="AMMONIUM TRANSPORTER MEP2"/>
    <property type="match status" value="1"/>
</dbReference>
<feature type="transmembrane region" description="Helical" evidence="9">
    <location>
        <begin position="485"/>
        <end position="511"/>
    </location>
</feature>
<dbReference type="GO" id="GO:0008519">
    <property type="term" value="F:ammonium channel activity"/>
    <property type="evidence" value="ECO:0007669"/>
    <property type="project" value="InterPro"/>
</dbReference>
<keyword evidence="6 9" id="KW-0472">Membrane</keyword>
<dbReference type="AlphaFoldDB" id="A0A7S2BF15"/>
<feature type="transmembrane region" description="Helical" evidence="9">
    <location>
        <begin position="260"/>
        <end position="281"/>
    </location>
</feature>
<comment type="similarity">
    <text evidence="2">Belongs to the ammonia transporter channel (TC 1.A.11.2) family.</text>
</comment>
<dbReference type="EMBL" id="HBGT01006545">
    <property type="protein sequence ID" value="CAD9394175.1"/>
    <property type="molecule type" value="Transcribed_RNA"/>
</dbReference>
<evidence type="ECO:0000256" key="5">
    <source>
        <dbReference type="ARBA" id="ARBA00022989"/>
    </source>
</evidence>
<feature type="transmembrane region" description="Helical" evidence="9">
    <location>
        <begin position="48"/>
        <end position="70"/>
    </location>
</feature>
<keyword evidence="7" id="KW-0924">Ammonia transport</keyword>
<evidence type="ECO:0000256" key="3">
    <source>
        <dbReference type="ARBA" id="ARBA00022448"/>
    </source>
</evidence>
<dbReference type="InterPro" id="IPR024041">
    <property type="entry name" value="NH4_transpt_AmtB-like_dom"/>
</dbReference>
<evidence type="ECO:0000256" key="10">
    <source>
        <dbReference type="SAM" id="SignalP"/>
    </source>
</evidence>
<dbReference type="GO" id="GO:0005886">
    <property type="term" value="C:plasma membrane"/>
    <property type="evidence" value="ECO:0007669"/>
    <property type="project" value="TreeGrafter"/>
</dbReference>
<proteinExistence type="inferred from homology"/>
<feature type="signal peptide" evidence="10">
    <location>
        <begin position="1"/>
        <end position="22"/>
    </location>
</feature>
<feature type="transmembrane region" description="Helical" evidence="9">
    <location>
        <begin position="216"/>
        <end position="239"/>
    </location>
</feature>